<evidence type="ECO:0000256" key="6">
    <source>
        <dbReference type="ARBA" id="ARBA00022989"/>
    </source>
</evidence>
<comment type="subcellular location">
    <subcellularLocation>
        <location evidence="1">Membrane</location>
        <topology evidence="1">Single-pass membrane protein</topology>
    </subcellularLocation>
</comment>
<dbReference type="Proteomes" id="UP000192578">
    <property type="component" value="Unassembled WGS sequence"/>
</dbReference>
<comment type="similarity">
    <text evidence="2 8">Belongs to the glycosyltransferase 92 family.</text>
</comment>
<dbReference type="GO" id="GO:0016020">
    <property type="term" value="C:membrane"/>
    <property type="evidence" value="ECO:0007669"/>
    <property type="project" value="UniProtKB-SubCell"/>
</dbReference>
<gene>
    <name evidence="10" type="ORF">BV898_16990</name>
</gene>
<dbReference type="EC" id="2.4.1.-" evidence="8"/>
<name>A0A9X6NGX2_HYPEX</name>
<evidence type="ECO:0000256" key="8">
    <source>
        <dbReference type="RuleBase" id="RU366017"/>
    </source>
</evidence>
<comment type="caution">
    <text evidence="10">The sequence shown here is derived from an EMBL/GenBank/DDBJ whole genome shotgun (WGS) entry which is preliminary data.</text>
</comment>
<dbReference type="PANTHER" id="PTHR21461:SF40">
    <property type="entry name" value="GLYCOSYLTRANSFERASE FAMILY 92 PROTEIN"/>
    <property type="match status" value="1"/>
</dbReference>
<dbReference type="InterPro" id="IPR008166">
    <property type="entry name" value="Glyco_transf_92"/>
</dbReference>
<dbReference type="GO" id="GO:0005737">
    <property type="term" value="C:cytoplasm"/>
    <property type="evidence" value="ECO:0007669"/>
    <property type="project" value="TreeGrafter"/>
</dbReference>
<keyword evidence="11" id="KW-1185">Reference proteome</keyword>
<keyword evidence="7 8" id="KW-0472">Membrane</keyword>
<dbReference type="AlphaFoldDB" id="A0A9X6NGX2"/>
<dbReference type="OrthoDB" id="2526284at2759"/>
<keyword evidence="3 8" id="KW-0328">Glycosyltransferase</keyword>
<evidence type="ECO:0000256" key="5">
    <source>
        <dbReference type="ARBA" id="ARBA00022692"/>
    </source>
</evidence>
<evidence type="ECO:0000256" key="2">
    <source>
        <dbReference type="ARBA" id="ARBA00007647"/>
    </source>
</evidence>
<evidence type="ECO:0000256" key="9">
    <source>
        <dbReference type="SAM" id="MobiDB-lite"/>
    </source>
</evidence>
<sequence>MPPTITISKIRLRAILIILASCFVLMTWSPLLISSDESSLHFSPSVTSRSFVDYEWRTMYENLYVYSVYPVPQWDTIPQMHVVILADDTNYLSANCSCRYYHSRTTLRAAEITVPAKLDPLPNSNVAPHQNFNMIGGRLRCPYPEEAALNMASLQILCREGNRSGEATFRIPVAATRPPKPLTFAHCGIIYRDYHEPAAIIEFIEYYRLMGVSAFFWITWGTEGKQRKVLQYYQQTGLLHLTEWILPFIPEEGKFAYMDGQMAGIYDCMLKLAPHYDYAIESDLDEYFITSLEPPTFASIVHQGSSDYSMVRMAWTEVNATYTDVFDASGMPTLRTSRISRRSSTVLTSGLRTKYIVRSRYVDLSGNHAVTKFKDRRATEDEVRDESPVPEETLILHMRSEPSSKDTETSDRRGAVFAPQLQARVAAVWKEIFP</sequence>
<protein>
    <recommendedName>
        <fullName evidence="8">Glycosyltransferase family 92 protein</fullName>
        <ecNumber evidence="8">2.4.1.-</ecNumber>
    </recommendedName>
</protein>
<feature type="compositionally biased region" description="Basic and acidic residues" evidence="9">
    <location>
        <begin position="398"/>
        <end position="412"/>
    </location>
</feature>
<accession>A0A9X6NGX2</accession>
<dbReference type="EMBL" id="MTYJ01000273">
    <property type="protein sequence ID" value="OWA52538.1"/>
    <property type="molecule type" value="Genomic_DNA"/>
</dbReference>
<evidence type="ECO:0000256" key="4">
    <source>
        <dbReference type="ARBA" id="ARBA00022679"/>
    </source>
</evidence>
<keyword evidence="4 8" id="KW-0808">Transferase</keyword>
<evidence type="ECO:0000256" key="3">
    <source>
        <dbReference type="ARBA" id="ARBA00022676"/>
    </source>
</evidence>
<keyword evidence="5 8" id="KW-0812">Transmembrane</keyword>
<feature type="transmembrane region" description="Helical" evidence="8">
    <location>
        <begin position="12"/>
        <end position="33"/>
    </location>
</feature>
<dbReference type="Pfam" id="PF01697">
    <property type="entry name" value="Glyco_transf_92"/>
    <property type="match status" value="1"/>
</dbReference>
<evidence type="ECO:0000256" key="7">
    <source>
        <dbReference type="ARBA" id="ARBA00023136"/>
    </source>
</evidence>
<reference evidence="11" key="1">
    <citation type="submission" date="2017-01" db="EMBL/GenBank/DDBJ databases">
        <title>Comparative genomics of anhydrobiosis in the tardigrade Hypsibius dujardini.</title>
        <authorList>
            <person name="Yoshida Y."/>
            <person name="Koutsovoulos G."/>
            <person name="Laetsch D."/>
            <person name="Stevens L."/>
            <person name="Kumar S."/>
            <person name="Horikawa D."/>
            <person name="Ishino K."/>
            <person name="Komine S."/>
            <person name="Tomita M."/>
            <person name="Blaxter M."/>
            <person name="Arakawa K."/>
        </authorList>
    </citation>
    <scope>NUCLEOTIDE SEQUENCE [LARGE SCALE GENOMIC DNA]</scope>
    <source>
        <strain evidence="11">Z151</strain>
    </source>
</reference>
<evidence type="ECO:0000313" key="10">
    <source>
        <dbReference type="EMBL" id="OWA52538.1"/>
    </source>
</evidence>
<proteinExistence type="inferred from homology"/>
<feature type="region of interest" description="Disordered" evidence="9">
    <location>
        <begin position="379"/>
        <end position="412"/>
    </location>
</feature>
<keyword evidence="6 8" id="KW-1133">Transmembrane helix</keyword>
<dbReference type="GO" id="GO:0016757">
    <property type="term" value="F:glycosyltransferase activity"/>
    <property type="evidence" value="ECO:0007669"/>
    <property type="project" value="UniProtKB-UniRule"/>
</dbReference>
<evidence type="ECO:0000256" key="1">
    <source>
        <dbReference type="ARBA" id="ARBA00004167"/>
    </source>
</evidence>
<evidence type="ECO:0000313" key="11">
    <source>
        <dbReference type="Proteomes" id="UP000192578"/>
    </source>
</evidence>
<organism evidence="10 11">
    <name type="scientific">Hypsibius exemplaris</name>
    <name type="common">Freshwater tardigrade</name>
    <dbReference type="NCBI Taxonomy" id="2072580"/>
    <lineage>
        <taxon>Eukaryota</taxon>
        <taxon>Metazoa</taxon>
        <taxon>Ecdysozoa</taxon>
        <taxon>Tardigrada</taxon>
        <taxon>Eutardigrada</taxon>
        <taxon>Parachela</taxon>
        <taxon>Hypsibioidea</taxon>
        <taxon>Hypsibiidae</taxon>
        <taxon>Hypsibius</taxon>
    </lineage>
</organism>
<dbReference type="PANTHER" id="PTHR21461">
    <property type="entry name" value="GLYCOSYLTRANSFERASE FAMILY 92 PROTEIN"/>
    <property type="match status" value="1"/>
</dbReference>